<feature type="compositionally biased region" description="Basic and acidic residues" evidence="1">
    <location>
        <begin position="1"/>
        <end position="18"/>
    </location>
</feature>
<dbReference type="AlphaFoldDB" id="A6JD27"/>
<feature type="region of interest" description="Disordered" evidence="1">
    <location>
        <begin position="1"/>
        <end position="30"/>
    </location>
</feature>
<gene>
    <name evidence="2" type="ORF">rCG_57061</name>
</gene>
<evidence type="ECO:0000256" key="1">
    <source>
        <dbReference type="SAM" id="MobiDB-lite"/>
    </source>
</evidence>
<proteinExistence type="predicted"/>
<dbReference type="Proteomes" id="UP000234681">
    <property type="component" value="Chromosome 14"/>
</dbReference>
<reference evidence="3" key="1">
    <citation type="submission" date="2005-09" db="EMBL/GenBank/DDBJ databases">
        <authorList>
            <person name="Mural R.J."/>
            <person name="Li P.W."/>
            <person name="Adams M.D."/>
            <person name="Amanatides P.G."/>
            <person name="Baden-Tillson H."/>
            <person name="Barnstead M."/>
            <person name="Chin S.H."/>
            <person name="Dew I."/>
            <person name="Evans C.A."/>
            <person name="Ferriera S."/>
            <person name="Flanigan M."/>
            <person name="Fosler C."/>
            <person name="Glodek A."/>
            <person name="Gu Z."/>
            <person name="Holt R.A."/>
            <person name="Jennings D."/>
            <person name="Kraft C.L."/>
            <person name="Lu F."/>
            <person name="Nguyen T."/>
            <person name="Nusskern D.R."/>
            <person name="Pfannkoch C.M."/>
            <person name="Sitter C."/>
            <person name="Sutton G.G."/>
            <person name="Venter J.C."/>
            <person name="Wang Z."/>
            <person name="Woodage T."/>
            <person name="Zheng X.H."/>
            <person name="Zhong F."/>
        </authorList>
    </citation>
    <scope>NUCLEOTIDE SEQUENCE [LARGE SCALE GENOMIC DNA]</scope>
    <source>
        <strain>BN</strain>
        <strain evidence="3">Sprague-Dawley</strain>
    </source>
</reference>
<sequence length="87" mass="9635">MDTDKAKFDSGCEADRTRRGPPMTLSGVQLDSGKIPRIHGCFLTRNANPTMLGHSPEKFVSSINSDHCANTRPMPLRSLQYLFTPTI</sequence>
<protein>
    <submittedName>
        <fullName evidence="2">RCG57061</fullName>
    </submittedName>
</protein>
<name>A6JD27_RAT</name>
<organism evidence="2 3">
    <name type="scientific">Rattus norvegicus</name>
    <name type="common">Rat</name>
    <dbReference type="NCBI Taxonomy" id="10116"/>
    <lineage>
        <taxon>Eukaryota</taxon>
        <taxon>Metazoa</taxon>
        <taxon>Chordata</taxon>
        <taxon>Craniata</taxon>
        <taxon>Vertebrata</taxon>
        <taxon>Euteleostomi</taxon>
        <taxon>Mammalia</taxon>
        <taxon>Eutheria</taxon>
        <taxon>Euarchontoglires</taxon>
        <taxon>Glires</taxon>
        <taxon>Rodentia</taxon>
        <taxon>Myomorpha</taxon>
        <taxon>Muroidea</taxon>
        <taxon>Muridae</taxon>
        <taxon>Murinae</taxon>
        <taxon>Rattus</taxon>
    </lineage>
</organism>
<dbReference type="EMBL" id="CH473981">
    <property type="protein sequence ID" value="EDL89949.1"/>
    <property type="molecule type" value="Genomic_DNA"/>
</dbReference>
<evidence type="ECO:0000313" key="3">
    <source>
        <dbReference type="Proteomes" id="UP000234681"/>
    </source>
</evidence>
<accession>A6JD27</accession>
<evidence type="ECO:0000313" key="2">
    <source>
        <dbReference type="EMBL" id="EDL89949.1"/>
    </source>
</evidence>